<dbReference type="GO" id="GO:0006511">
    <property type="term" value="P:ubiquitin-dependent protein catabolic process"/>
    <property type="evidence" value="ECO:0007669"/>
    <property type="project" value="TreeGrafter"/>
</dbReference>
<name>A0A9N8YN31_9GLOM</name>
<keyword evidence="5" id="KW-0833">Ubl conjugation pathway</keyword>
<keyword evidence="3" id="KW-0479">Metal-binding</keyword>
<feature type="region of interest" description="Disordered" evidence="9">
    <location>
        <begin position="2056"/>
        <end position="2159"/>
    </location>
</feature>
<dbReference type="Pfam" id="PF17123">
    <property type="entry name" value="zf-RING_11"/>
    <property type="match status" value="1"/>
</dbReference>
<dbReference type="InterPro" id="IPR000253">
    <property type="entry name" value="FHA_dom"/>
</dbReference>
<protein>
    <submittedName>
        <fullName evidence="12">767_t:CDS:1</fullName>
    </submittedName>
</protein>
<keyword evidence="13" id="KW-1185">Reference proteome</keyword>
<dbReference type="InterPro" id="IPR016024">
    <property type="entry name" value="ARM-type_fold"/>
</dbReference>
<evidence type="ECO:0000259" key="11">
    <source>
        <dbReference type="PROSITE" id="PS50089"/>
    </source>
</evidence>
<keyword evidence="1" id="KW-0813">Transport</keyword>
<dbReference type="InterPro" id="IPR008984">
    <property type="entry name" value="SMAD_FHA_dom_sf"/>
</dbReference>
<feature type="region of interest" description="Disordered" evidence="9">
    <location>
        <begin position="2172"/>
        <end position="2201"/>
    </location>
</feature>
<dbReference type="GO" id="GO:0000151">
    <property type="term" value="C:ubiquitin ligase complex"/>
    <property type="evidence" value="ECO:0007669"/>
    <property type="project" value="TreeGrafter"/>
</dbReference>
<dbReference type="InterPro" id="IPR032629">
    <property type="entry name" value="DCB_dom"/>
</dbReference>
<feature type="region of interest" description="Disordered" evidence="9">
    <location>
        <begin position="2018"/>
        <end position="2042"/>
    </location>
</feature>
<keyword evidence="4 8" id="KW-0863">Zinc-finger</keyword>
<feature type="domain" description="FHA" evidence="10">
    <location>
        <begin position="1815"/>
        <end position="1869"/>
    </location>
</feature>
<dbReference type="Pfam" id="PF16206">
    <property type="entry name" value="Mon2_C"/>
    <property type="match status" value="2"/>
</dbReference>
<evidence type="ECO:0000256" key="4">
    <source>
        <dbReference type="ARBA" id="ARBA00022771"/>
    </source>
</evidence>
<evidence type="ECO:0000256" key="6">
    <source>
        <dbReference type="ARBA" id="ARBA00022833"/>
    </source>
</evidence>
<sequence>MSGLTTSLNAELLQLSNEARRKHPEIKEAAERSIIVLRTLKERPGKDISQELAKNTEFLRPFLLACDSKHVKLITISIGCLHKLISHHAIPESSVKTILKTLNDIMSQGVEIQLKILQTVLPLLSNYQALHGDLLAEALLICFRIQDSKVVVVNNTAAATLRQLVINIFEKVQEEDEINEKNGSIKPTSTVVSIIGEGVVPLRPCARDAYFLFQDLCLLTNAEPPVYLRLHGLSRTFGLELIESVLTNHSKLFKMHSEFSLLLRERVCPLIIKNFSEKSDFPTTMRLMRVVYILFRQFTDILVMECEIFLTMFIKNLEPDTPLWQRVISMEIFRGICADTSLLRSIYHWYDKQGQSTHIFQDMVNAFKKLATEKPQALGVGSHSLVGHLHQGRESMDLSGITGVVVGGSGQVDSAGLNISNSIMKVECIDQLDKVDPPPIPETYLYYLALICLSLIADSLHNFILSIFSGVIQKQSEKKSQERKTLTSTFSAESSQTQQPTIFGYSILKQLEDHPSHKEILLVTEMANTAWPGLLAALSFFLTANLDEELFSGVLRSFQNFTIVCGVLQLSTPRDAFLTCLSKGAIPPSVVTALSAESKAVHTSSGTSGATNDGSPLNTLSDRNLSCLKILLNVAQYLGGVLGESWYLILETLQFADLILFPKHAKSGTRGTRIIGSQNAASVSVTSLSSPITAGSSNSSLQTSTTPPNINKRFSLGATQSTSVGSSNQAGSSSTYLSSQQTAIENHLSVLFNQIKKLFDNCKYLDDEALKFFTRSLCKLNSYTWGLPWDEDNPVISQETVSMEGKAPKSIPSSNLRGNKSDEKSFAIEKLHSVALSNLNNMIAREPSLIWDLIVSHLITTANYVSTPQQIRKQACKTLDDIIISSMSYASSIQMEGDERIQMQLLVSLNQLINNHNVVAQNLSKGFYVDVQKRGLETLNKLLQTSGHSFVYGWGMIFDMIKSVCVVNSPSENKEEGDSAGIIDNMFDASSFGVSNNNNKSSGLVRVAFPSLQLICTDFLSLLSPECLKQCINTLGAFGLQVDDLNISLTALGLLWNVSDHIQTKRSELEKNFGTNYEKSEIIKDMIIEQEIERDIQGELSPRTMNALWMLILLQLSKICSDVRPQVRNGANQTLFRTIDMNGAVLESQTWHTFDKQWDETKVLVLTGMSGIIKNFLPFLINLEDFKQAWELFLLHLQESCLYSSLEVAFAAIKSLNTIIQFPEDEIHSNLPKKSISLLFKNAWITWERIDNVPVSLTSHNKKLVSSQFNQETLTAYIIAFGDLYKTIRSDFSIKEIKKLMKVVYGILTYSNSPSYRPDYDYLTPLQEAILDVVGNIDLSVPEAPATVLRDLAKYITLAFVIKPKHEIISNLKMKKQGNTNSVIVTKQRSSSNNTKSKKSETLVSTSTSKKSYENVTFIVFSKTVMRKVQDLFKKFVNDKGIYSEGAYGIPMKLKYNCPPSGKHVEDIELWKIATSAFLEIVKDGLIAFENFGDEISEECFINVWKQLTEVIHGTLISNCHPPSILKTEQQDADEAYDMRFLFSLQSNVMIHMGRPRVPQTLIKKIVETIQEGSQLYSTGVKRREIVNGFYELNKVSEKVEGITAEITPVARERFAYACLQCLFDLCSDGPSDLDQKIPLDEVEIRQRIATVAAPIFLERCASVIRNYTADQSLLGKYPFPSISSRVRNDEILLVLQQSIKLRFRLNILRVDENITNPLTKQILSGKSAHLFYLYPVICEAISLPDENIVGLLKECLRKIGEELGLNISSTFILELIMTTQPDPTPAIRIVPHIEGPRSLHFDIIEREVGESVVIKIGRFTDKAFIPNRVTFKSKVVSRGHAEIWTEGNKFFIRDTKSSSGTFLNHVRLSAPSAESKAFQLKDGDVVQLGVDYQGGTEEIYRCVKMRIELNRSWQRQINPFSINALKQFKQLTGPEAFKHPTSDCCICLSGIGPFQALFLAPCSHVFHYKCIRPLLISHHPGFLCPLCRSFANLDAPIENQVDWEQILAEHEEVEKNVVGGIGGTTNNSKNEQNTENLPGKEVKVSAYSFAMPIPRSRKMSNSSDDVNDPNIMLSKTLPSSSPPISGTSFFDDIDSGPSSPANQHQLLREQGESPRLGEITEEDESSVSPSSSNLTPNNPTHFQESGSSSSSTSDNDDDALFLGMRYIDVPSVSGKTEDAKVKGKGVDRFGTGRKEGEDVL</sequence>
<proteinExistence type="predicted"/>
<dbReference type="GO" id="GO:0008270">
    <property type="term" value="F:zinc ion binding"/>
    <property type="evidence" value="ECO:0007669"/>
    <property type="project" value="UniProtKB-KW"/>
</dbReference>
<dbReference type="PROSITE" id="PS50006">
    <property type="entry name" value="FHA_DOMAIN"/>
    <property type="match status" value="1"/>
</dbReference>
<dbReference type="InterPro" id="IPR032817">
    <property type="entry name" value="Mon2_C"/>
</dbReference>
<dbReference type="SMART" id="SM00240">
    <property type="entry name" value="FHA"/>
    <property type="match status" value="1"/>
</dbReference>
<dbReference type="GO" id="GO:0016567">
    <property type="term" value="P:protein ubiquitination"/>
    <property type="evidence" value="ECO:0007669"/>
    <property type="project" value="TreeGrafter"/>
</dbReference>
<comment type="caution">
    <text evidence="12">The sequence shown here is derived from an EMBL/GenBank/DDBJ whole genome shotgun (WGS) entry which is preliminary data.</text>
</comment>
<evidence type="ECO:0000256" key="3">
    <source>
        <dbReference type="ARBA" id="ARBA00022723"/>
    </source>
</evidence>
<dbReference type="SMART" id="SM00184">
    <property type="entry name" value="RING"/>
    <property type="match status" value="1"/>
</dbReference>
<feature type="compositionally biased region" description="Basic and acidic residues" evidence="9">
    <location>
        <begin position="2176"/>
        <end position="2201"/>
    </location>
</feature>
<dbReference type="Pfam" id="PF16213">
    <property type="entry name" value="DCB"/>
    <property type="match status" value="1"/>
</dbReference>
<dbReference type="PANTHER" id="PTHR15067:SF7">
    <property type="entry name" value="E3 UBIQUITIN-PROTEIN LIGASE DMA1-RELATED"/>
    <property type="match status" value="1"/>
</dbReference>
<dbReference type="SUPFAM" id="SSF48371">
    <property type="entry name" value="ARM repeat"/>
    <property type="match status" value="2"/>
</dbReference>
<dbReference type="InterPro" id="IPR032691">
    <property type="entry name" value="Mon2/Sec7/BIG1-like_HUS"/>
</dbReference>
<dbReference type="GO" id="GO:0015031">
    <property type="term" value="P:protein transport"/>
    <property type="evidence" value="ECO:0007669"/>
    <property type="project" value="UniProtKB-KW"/>
</dbReference>
<dbReference type="GO" id="GO:0005829">
    <property type="term" value="C:cytosol"/>
    <property type="evidence" value="ECO:0007669"/>
    <property type="project" value="TreeGrafter"/>
</dbReference>
<evidence type="ECO:0000256" key="1">
    <source>
        <dbReference type="ARBA" id="ARBA00022448"/>
    </source>
</evidence>
<keyword evidence="7" id="KW-0653">Protein transport</keyword>
<dbReference type="Gene3D" id="2.60.200.20">
    <property type="match status" value="1"/>
</dbReference>
<evidence type="ECO:0000313" key="12">
    <source>
        <dbReference type="EMBL" id="CAG8434878.1"/>
    </source>
</evidence>
<dbReference type="GO" id="GO:0061630">
    <property type="term" value="F:ubiquitin protein ligase activity"/>
    <property type="evidence" value="ECO:0007669"/>
    <property type="project" value="TreeGrafter"/>
</dbReference>
<dbReference type="Pfam" id="PF12783">
    <property type="entry name" value="Sec7-like_HUS"/>
    <property type="match status" value="1"/>
</dbReference>
<keyword evidence="2" id="KW-0808">Transferase</keyword>
<dbReference type="GO" id="GO:0005794">
    <property type="term" value="C:Golgi apparatus"/>
    <property type="evidence" value="ECO:0007669"/>
    <property type="project" value="UniProtKB-ARBA"/>
</dbReference>
<dbReference type="Proteomes" id="UP000789706">
    <property type="component" value="Unassembled WGS sequence"/>
</dbReference>
<dbReference type="InterPro" id="IPR013083">
    <property type="entry name" value="Znf_RING/FYVE/PHD"/>
</dbReference>
<dbReference type="SUPFAM" id="SSF57850">
    <property type="entry name" value="RING/U-box"/>
    <property type="match status" value="1"/>
</dbReference>
<feature type="region of interest" description="Disordered" evidence="9">
    <location>
        <begin position="1383"/>
        <end position="1404"/>
    </location>
</feature>
<evidence type="ECO:0000256" key="9">
    <source>
        <dbReference type="SAM" id="MobiDB-lite"/>
    </source>
</evidence>
<evidence type="ECO:0000256" key="5">
    <source>
        <dbReference type="ARBA" id="ARBA00022786"/>
    </source>
</evidence>
<feature type="domain" description="RING-type" evidence="11">
    <location>
        <begin position="1945"/>
        <end position="1989"/>
    </location>
</feature>
<evidence type="ECO:0000256" key="7">
    <source>
        <dbReference type="ARBA" id="ARBA00022927"/>
    </source>
</evidence>
<evidence type="ECO:0000256" key="8">
    <source>
        <dbReference type="PROSITE-ProRule" id="PRU00175"/>
    </source>
</evidence>
<evidence type="ECO:0000259" key="10">
    <source>
        <dbReference type="PROSITE" id="PS50006"/>
    </source>
</evidence>
<organism evidence="12 13">
    <name type="scientific">Diversispora eburnea</name>
    <dbReference type="NCBI Taxonomy" id="1213867"/>
    <lineage>
        <taxon>Eukaryota</taxon>
        <taxon>Fungi</taxon>
        <taxon>Fungi incertae sedis</taxon>
        <taxon>Mucoromycota</taxon>
        <taxon>Glomeromycotina</taxon>
        <taxon>Glomeromycetes</taxon>
        <taxon>Diversisporales</taxon>
        <taxon>Diversisporaceae</taxon>
        <taxon>Diversispora</taxon>
    </lineage>
</organism>
<evidence type="ECO:0000256" key="2">
    <source>
        <dbReference type="ARBA" id="ARBA00022679"/>
    </source>
</evidence>
<dbReference type="PROSITE" id="PS50089">
    <property type="entry name" value="ZF_RING_2"/>
    <property type="match status" value="1"/>
</dbReference>
<gene>
    <name evidence="12" type="ORF">DEBURN_LOCUS785</name>
</gene>
<dbReference type="Gene3D" id="3.30.40.10">
    <property type="entry name" value="Zinc/RING finger domain, C3HC4 (zinc finger)"/>
    <property type="match status" value="1"/>
</dbReference>
<dbReference type="PANTHER" id="PTHR15067">
    <property type="entry name" value="E3 UBIQUITIN-PROTEIN LIGASE RNF8"/>
    <property type="match status" value="1"/>
</dbReference>
<reference evidence="12" key="1">
    <citation type="submission" date="2021-06" db="EMBL/GenBank/DDBJ databases">
        <authorList>
            <person name="Kallberg Y."/>
            <person name="Tangrot J."/>
            <person name="Rosling A."/>
        </authorList>
    </citation>
    <scope>NUCLEOTIDE SEQUENCE</scope>
    <source>
        <strain evidence="12">AZ414A</strain>
    </source>
</reference>
<dbReference type="GO" id="GO:0032153">
    <property type="term" value="C:cell division site"/>
    <property type="evidence" value="ECO:0007669"/>
    <property type="project" value="TreeGrafter"/>
</dbReference>
<dbReference type="EMBL" id="CAJVPK010000028">
    <property type="protein sequence ID" value="CAG8434878.1"/>
    <property type="molecule type" value="Genomic_DNA"/>
</dbReference>
<feature type="compositionally biased region" description="Polar residues" evidence="9">
    <location>
        <begin position="2097"/>
        <end position="2106"/>
    </location>
</feature>
<keyword evidence="6" id="KW-0862">Zinc</keyword>
<dbReference type="OrthoDB" id="294853at2759"/>
<feature type="compositionally biased region" description="Polar residues" evidence="9">
    <location>
        <begin position="2077"/>
        <end position="2089"/>
    </location>
</feature>
<evidence type="ECO:0000313" key="13">
    <source>
        <dbReference type="Proteomes" id="UP000789706"/>
    </source>
</evidence>
<accession>A0A9N8YN31</accession>
<feature type="compositionally biased region" description="Low complexity" evidence="9">
    <location>
        <begin position="2127"/>
        <end position="2154"/>
    </location>
</feature>
<dbReference type="InterPro" id="IPR001841">
    <property type="entry name" value="Znf_RING"/>
</dbReference>
<dbReference type="Pfam" id="PF00498">
    <property type="entry name" value="FHA"/>
    <property type="match status" value="1"/>
</dbReference>
<dbReference type="SUPFAM" id="SSF49879">
    <property type="entry name" value="SMAD/FHA domain"/>
    <property type="match status" value="1"/>
</dbReference>